<feature type="domain" description="DUF4143" evidence="2">
    <location>
        <begin position="200"/>
        <end position="348"/>
    </location>
</feature>
<feature type="domain" description="AAA" evidence="1">
    <location>
        <begin position="20"/>
        <end position="150"/>
    </location>
</feature>
<dbReference type="RefSeq" id="WP_111749988.1">
    <property type="nucleotide sequence ID" value="NZ_PTPX01000013.1"/>
</dbReference>
<dbReference type="PANTHER" id="PTHR33295:SF20">
    <property type="entry name" value="ATPASE"/>
    <property type="match status" value="1"/>
</dbReference>
<dbReference type="Pfam" id="PF13635">
    <property type="entry name" value="DUF4143"/>
    <property type="match status" value="1"/>
</dbReference>
<organism evidence="3 4">
    <name type="scientific">Glaesserella australis</name>
    <dbReference type="NCBI Taxonomy" id="2094024"/>
    <lineage>
        <taxon>Bacteria</taxon>
        <taxon>Pseudomonadati</taxon>
        <taxon>Pseudomonadota</taxon>
        <taxon>Gammaproteobacteria</taxon>
        <taxon>Pasteurellales</taxon>
        <taxon>Pasteurellaceae</taxon>
        <taxon>Glaesserella</taxon>
    </lineage>
</organism>
<dbReference type="InterPro" id="IPR027417">
    <property type="entry name" value="P-loop_NTPase"/>
</dbReference>
<reference evidence="4" key="1">
    <citation type="submission" date="2018-02" db="EMBL/GenBank/DDBJ databases">
        <title>Glaesserella australis sp. nov., isolated from the lungs of pigs.</title>
        <authorList>
            <person name="Turni C."/>
            <person name="Christensen H."/>
        </authorList>
    </citation>
    <scope>NUCLEOTIDE SEQUENCE [LARGE SCALE GENOMIC DNA]</scope>
    <source>
        <strain evidence="4">HS4635</strain>
    </source>
</reference>
<accession>A0A328BWX4</accession>
<proteinExistence type="predicted"/>
<dbReference type="InterPro" id="IPR041682">
    <property type="entry name" value="AAA_14"/>
</dbReference>
<keyword evidence="4" id="KW-1185">Reference proteome</keyword>
<comment type="caution">
    <text evidence="3">The sequence shown here is derived from an EMBL/GenBank/DDBJ whole genome shotgun (WGS) entry which is preliminary data.</text>
</comment>
<dbReference type="Pfam" id="PF13173">
    <property type="entry name" value="AAA_14"/>
    <property type="match status" value="1"/>
</dbReference>
<evidence type="ECO:0008006" key="5">
    <source>
        <dbReference type="Google" id="ProtNLM"/>
    </source>
</evidence>
<evidence type="ECO:0000259" key="1">
    <source>
        <dbReference type="Pfam" id="PF13173"/>
    </source>
</evidence>
<evidence type="ECO:0000313" key="3">
    <source>
        <dbReference type="EMBL" id="RAL18726.1"/>
    </source>
</evidence>
<protein>
    <recommendedName>
        <fullName evidence="5">ATP-binding protein</fullName>
    </recommendedName>
</protein>
<dbReference type="AlphaFoldDB" id="A0A328BWX4"/>
<evidence type="ECO:0000313" key="4">
    <source>
        <dbReference type="Proteomes" id="UP000248689"/>
    </source>
</evidence>
<dbReference type="EMBL" id="PTPX01000013">
    <property type="protein sequence ID" value="RAL18726.1"/>
    <property type="molecule type" value="Genomic_DNA"/>
</dbReference>
<dbReference type="Proteomes" id="UP000248689">
    <property type="component" value="Unassembled WGS sequence"/>
</dbReference>
<dbReference type="PANTHER" id="PTHR33295">
    <property type="entry name" value="ATPASE"/>
    <property type="match status" value="1"/>
</dbReference>
<evidence type="ECO:0000259" key="2">
    <source>
        <dbReference type="Pfam" id="PF13635"/>
    </source>
</evidence>
<name>A0A328BWX4_9PAST</name>
<dbReference type="OrthoDB" id="9801684at2"/>
<gene>
    <name evidence="3" type="ORF">C5N92_06195</name>
</gene>
<dbReference type="SUPFAM" id="SSF52540">
    <property type="entry name" value="P-loop containing nucleoside triphosphate hydrolases"/>
    <property type="match status" value="1"/>
</dbReference>
<sequence>MISRDQYLQQLIQFKDTDFIKVITGVRRCGKSVLLMQYRDYLRTQGVDAERIIYINFESFEYQWVKNADDFQQLITQILPNTKEKIYFLIDEIQFVDGWQKTLNAVRVSFNTDIVITGSNANLLSGELATLLSGRYVEIKLYPLSFKEFLQAKNIEPQSRLVDQAYIEYEKYGAFPSVVLSDEMLKDTILSGIFDSIVLNDIAYRAGVKDTQTLKSVITFLADNVGQLANPNKISNTLSSERMPTTNHTINKYLELLENAFLFYKAKQYDIRGKGYLKTNAKYFIVDNGLRRYAVGKKDANYSNRLENIVFVELLRRGYTVDVGKLDSKEIDFIARKADEILYVQVAYDIPNNTHETDNLLNIKDNYRKILITGRYQPEKEIDGMPVVYVVDWLVGEC</sequence>
<dbReference type="InterPro" id="IPR025420">
    <property type="entry name" value="DUF4143"/>
</dbReference>